<dbReference type="EMBL" id="LS483470">
    <property type="protein sequence ID" value="SQI44422.1"/>
    <property type="molecule type" value="Genomic_DNA"/>
</dbReference>
<dbReference type="AlphaFoldDB" id="A0A2X4VCA6"/>
<gene>
    <name evidence="2" type="ORF">NCTC12151_03658</name>
</gene>
<accession>A0A2X4VCA6</accession>
<evidence type="ECO:0000313" key="3">
    <source>
        <dbReference type="Proteomes" id="UP000249005"/>
    </source>
</evidence>
<keyword evidence="1" id="KW-0732">Signal</keyword>
<dbReference type="KEGG" id="lri:NCTC12151_03658"/>
<feature type="chain" id="PRO_5015985613" description="DUF1795 domain-containing protein" evidence="1">
    <location>
        <begin position="24"/>
        <end position="180"/>
    </location>
</feature>
<feature type="signal peptide" evidence="1">
    <location>
        <begin position="1"/>
        <end position="23"/>
    </location>
</feature>
<organism evidence="2 3">
    <name type="scientific">Leminorella richardii</name>
    <dbReference type="NCBI Taxonomy" id="158841"/>
    <lineage>
        <taxon>Bacteria</taxon>
        <taxon>Pseudomonadati</taxon>
        <taxon>Pseudomonadota</taxon>
        <taxon>Gammaproteobacteria</taxon>
        <taxon>Enterobacterales</taxon>
        <taxon>Budviciaceae</taxon>
        <taxon>Leminorella</taxon>
    </lineage>
</organism>
<evidence type="ECO:0000256" key="1">
    <source>
        <dbReference type="SAM" id="SignalP"/>
    </source>
</evidence>
<reference evidence="2 3" key="1">
    <citation type="submission" date="2018-06" db="EMBL/GenBank/DDBJ databases">
        <authorList>
            <consortium name="Pathogen Informatics"/>
            <person name="Doyle S."/>
        </authorList>
    </citation>
    <scope>NUCLEOTIDE SEQUENCE [LARGE SCALE GENOMIC DNA]</scope>
    <source>
        <strain evidence="2 3">NCTC12151</strain>
    </source>
</reference>
<name>A0A2X4VCA6_9GAMM</name>
<dbReference type="Gene3D" id="3.40.1000.10">
    <property type="entry name" value="Mog1/PsbP, alpha/beta/alpha sandwich"/>
    <property type="match status" value="1"/>
</dbReference>
<evidence type="ECO:0008006" key="4">
    <source>
        <dbReference type="Google" id="ProtNLM"/>
    </source>
</evidence>
<dbReference type="Proteomes" id="UP000249005">
    <property type="component" value="Chromosome 1"/>
</dbReference>
<sequence>MNKTWKWVFGAACGMLFSFQASAQVDMVRQQLPEQGISIDIPKGFTPMDEMMKKMKYPSENRPNVIFTDEKGKVNVAINAGMAPLRAEQLDVYKDFMLKAMSNYQPTAEEVTLDGGKKAWLISFVSKAVDTDIHNTMLVTSVKDKAVIAAFNATKDQWDIYKDSVKPSLLSIKFEESAAK</sequence>
<evidence type="ECO:0000313" key="2">
    <source>
        <dbReference type="EMBL" id="SQI44422.1"/>
    </source>
</evidence>
<proteinExistence type="predicted"/>
<protein>
    <recommendedName>
        <fullName evidence="4">DUF1795 domain-containing protein</fullName>
    </recommendedName>
</protein>
<keyword evidence="3" id="KW-1185">Reference proteome</keyword>